<gene>
    <name evidence="6" type="primary">CTIF</name>
</gene>
<dbReference type="GO" id="GO:0003723">
    <property type="term" value="F:RNA binding"/>
    <property type="evidence" value="ECO:0007669"/>
    <property type="project" value="InterPro"/>
</dbReference>
<evidence type="ECO:0000256" key="4">
    <source>
        <dbReference type="SAM" id="MobiDB-lite"/>
    </source>
</evidence>
<comment type="subcellular location">
    <subcellularLocation>
        <location evidence="1">Cytoplasm</location>
    </subcellularLocation>
</comment>
<keyword evidence="7" id="KW-1185">Reference proteome</keyword>
<sequence length="596" mass="67143">MENSSAASASSEAGSSRSQEIEELERFIDSYVLEYQVQGLLADKTEGDGESERTQSHISQEEALNGGPPMKGLTEEWTADCSEPLDSSCSFSRGRAPPQQNGSKDSSLDMLGTDIWAANTFDSFSGATWDLQPEKLDFTQFHRKVRHTPKQPLPHIDREGCGKGKLEDGDGINLNDIEKVLPAWQGYHPMPHEVEIAHTKKLFRRRRNDRRRQQRPPGGNKPQQHGDHQPGSAKHNRDHQKSYQGGSAPHPSGRPTHHGYSQNRRWHHGNMKHPPGDKGEAGAHRNAKETMTIESPKLEDTAGDTGHSGLEAPRSPDTLAPVASERLPPQQPGGPEVETKRKDSILPERIGERPKITLLQSSKDRLRRRLKEKDEVAVETTTPQQNKMDKLIEILNSMRNNSSDVDAKLTTFMEEAQNSTNSEEMLGEIVRTIYQKAVSDRSFAFTAAKLCDKMALFMVEGTKFRSLLLNMLQKDFTVREELQQQDVERWLGFITFLCEVFGTMRSSTGEPFRVLVCPIYTCLRELQSTGRLLEEQLPEMMTELLASARDKMLCPSESMLTRSLLLEVIELHANSWNPLTPPITQYYNRTIQKLTA</sequence>
<dbReference type="InterPro" id="IPR003890">
    <property type="entry name" value="MIF4G-like_typ-3"/>
</dbReference>
<dbReference type="InterPro" id="IPR051367">
    <property type="entry name" value="mRNA_TranslReg/HistoneTransl"/>
</dbReference>
<accession>A0A8I5R8T7</accession>
<dbReference type="GeneTree" id="ENSGT00940000153432"/>
<feature type="compositionally biased region" description="Basic and acidic residues" evidence="4">
    <location>
        <begin position="43"/>
        <end position="55"/>
    </location>
</feature>
<dbReference type="Pfam" id="PF02854">
    <property type="entry name" value="MIF4G"/>
    <property type="match status" value="1"/>
</dbReference>
<reference evidence="6" key="2">
    <citation type="submission" date="2025-08" db="UniProtKB">
        <authorList>
            <consortium name="Ensembl"/>
        </authorList>
    </citation>
    <scope>IDENTIFICATION</scope>
</reference>
<feature type="region of interest" description="Disordered" evidence="4">
    <location>
        <begin position="1"/>
        <end position="21"/>
    </location>
</feature>
<reference evidence="6" key="3">
    <citation type="submission" date="2025-09" db="UniProtKB">
        <authorList>
            <consortium name="Ensembl"/>
        </authorList>
    </citation>
    <scope>IDENTIFICATION</scope>
</reference>
<dbReference type="GO" id="GO:0006446">
    <property type="term" value="P:regulation of translational initiation"/>
    <property type="evidence" value="ECO:0007669"/>
    <property type="project" value="TreeGrafter"/>
</dbReference>
<dbReference type="GO" id="GO:0005829">
    <property type="term" value="C:cytosol"/>
    <property type="evidence" value="ECO:0007669"/>
    <property type="project" value="TreeGrafter"/>
</dbReference>
<dbReference type="InterPro" id="IPR016024">
    <property type="entry name" value="ARM-type_fold"/>
</dbReference>
<feature type="compositionally biased region" description="Basic residues" evidence="4">
    <location>
        <begin position="199"/>
        <end position="214"/>
    </location>
</feature>
<dbReference type="GO" id="GO:0008494">
    <property type="term" value="F:translation activator activity"/>
    <property type="evidence" value="ECO:0007669"/>
    <property type="project" value="TreeGrafter"/>
</dbReference>
<dbReference type="AlphaFoldDB" id="A0A8I5R8T7"/>
<dbReference type="SMART" id="SM00543">
    <property type="entry name" value="MIF4G"/>
    <property type="match status" value="1"/>
</dbReference>
<protein>
    <submittedName>
        <fullName evidence="6">Cap binding complex dependent translation initiation factor</fullName>
    </submittedName>
</protein>
<evidence type="ECO:0000313" key="7">
    <source>
        <dbReference type="Proteomes" id="UP000028761"/>
    </source>
</evidence>
<dbReference type="Gene3D" id="1.25.40.180">
    <property type="match status" value="1"/>
</dbReference>
<organism evidence="6 7">
    <name type="scientific">Papio anubis</name>
    <name type="common">Olive baboon</name>
    <dbReference type="NCBI Taxonomy" id="9555"/>
    <lineage>
        <taxon>Eukaryota</taxon>
        <taxon>Metazoa</taxon>
        <taxon>Chordata</taxon>
        <taxon>Craniata</taxon>
        <taxon>Vertebrata</taxon>
        <taxon>Euteleostomi</taxon>
        <taxon>Mammalia</taxon>
        <taxon>Eutheria</taxon>
        <taxon>Euarchontoglires</taxon>
        <taxon>Primates</taxon>
        <taxon>Haplorrhini</taxon>
        <taxon>Catarrhini</taxon>
        <taxon>Cercopithecidae</taxon>
        <taxon>Cercopithecinae</taxon>
        <taxon>Papio</taxon>
    </lineage>
</organism>
<reference evidence="6 7" key="1">
    <citation type="submission" date="2012-03" db="EMBL/GenBank/DDBJ databases">
        <title>Whole Genome Assembly of Papio anubis.</title>
        <authorList>
            <person name="Liu Y.L."/>
            <person name="Abraham K.A."/>
            <person name="Akbar H.A."/>
            <person name="Ali S.A."/>
            <person name="Anosike U.A."/>
            <person name="Aqrawi P.A."/>
            <person name="Arias F.A."/>
            <person name="Attaway T.A."/>
            <person name="Awwad R.A."/>
            <person name="Babu C.B."/>
            <person name="Bandaranaike D.B."/>
            <person name="Battles P.B."/>
            <person name="Bell A.B."/>
            <person name="Beltran B.B."/>
            <person name="Berhane-Mersha D.B."/>
            <person name="Bess C.B."/>
            <person name="Bickham C.B."/>
            <person name="Bolden T.B."/>
            <person name="Carter K.C."/>
            <person name="Chau D.C."/>
            <person name="Chavez A.C."/>
            <person name="Clerc-Blankenburg K.C."/>
            <person name="Coyle M.C."/>
            <person name="Dao M.D."/>
            <person name="Davila M.L.D."/>
            <person name="Davy-Carroll L.D."/>
            <person name="Denson S.D."/>
            <person name="Dinh H.D."/>
            <person name="Fernandez S.F."/>
            <person name="Fernando P.F."/>
            <person name="Forbes L.F."/>
            <person name="Francis C.F."/>
            <person name="Francisco L.F."/>
            <person name="Fu Q.F."/>
            <person name="Garcia-Iii R.G."/>
            <person name="Garrett T.G."/>
            <person name="Gross S.G."/>
            <person name="Gubbala S.G."/>
            <person name="Hirani K.H."/>
            <person name="Hogues M.H."/>
            <person name="Hollins B.H."/>
            <person name="Jackson L.J."/>
            <person name="Javaid M.J."/>
            <person name="Jhangiani S.J."/>
            <person name="Johnson A.J."/>
            <person name="Johnson B.J."/>
            <person name="Jones J.J."/>
            <person name="Joshi V.J."/>
            <person name="Kalu J.K."/>
            <person name="Khan N.K."/>
            <person name="Korchina V.K."/>
            <person name="Kovar C.K."/>
            <person name="Lago L.L."/>
            <person name="Lara F.L."/>
            <person name="Le T.-K.L."/>
            <person name="Lee S.L."/>
            <person name="Legall-Iii F.L."/>
            <person name="Lemon S.L."/>
            <person name="Liu J.L."/>
            <person name="Liu Y.-S.L."/>
            <person name="Liyanage D.L."/>
            <person name="Lopez J.L."/>
            <person name="Lorensuhewa L.L."/>
            <person name="Mata R.M."/>
            <person name="Mathew T.M."/>
            <person name="Mercado C.M."/>
            <person name="Mercado I.M."/>
            <person name="Morales K.M."/>
            <person name="Morgan M.M."/>
            <person name="Munidasa M.M."/>
            <person name="Ngo D.N."/>
            <person name="Nguyen L.N."/>
            <person name="Nguyen T.N."/>
            <person name="Nguyen N.N."/>
            <person name="Obregon M.O."/>
            <person name="Okwuonu G.O."/>
            <person name="Ongeri F.O."/>
            <person name="Onwere C.O."/>
            <person name="Osifeso I.O."/>
            <person name="Parra A.P."/>
            <person name="Patil S.P."/>
            <person name="Perez A.P."/>
            <person name="Perez Y.P."/>
            <person name="Pham C.P."/>
            <person name="Pu L.-L.P."/>
            <person name="Puazo M.P."/>
            <person name="Quiroz J.Q."/>
            <person name="Rouhana J.R."/>
            <person name="Ruiz M.R."/>
            <person name="Ruiz S.-J.R."/>
            <person name="Saada N.S."/>
            <person name="Santibanez J.S."/>
            <person name="Scheel M.S."/>
            <person name="Schneider B.S."/>
            <person name="Simmons D.S."/>
            <person name="Sisson I.S."/>
            <person name="Tang L.-Y.T."/>
            <person name="Thornton R.T."/>
            <person name="Tisius J.T."/>
            <person name="Toledanes G.T."/>
            <person name="Trejos Z.T."/>
            <person name="Usmani K.U."/>
            <person name="Varghese R.V."/>
            <person name="Vattathil S.V."/>
            <person name="Vee V.V."/>
            <person name="Walker D.W."/>
            <person name="Weissenberger G.W."/>
            <person name="White C.W."/>
            <person name="Williams A.W."/>
            <person name="Woodworth J.W."/>
            <person name="Wright R.W."/>
            <person name="Zhu Y.Z."/>
            <person name="Han Y.H."/>
            <person name="Newsham I.N."/>
            <person name="Nazareth L.N."/>
            <person name="Worley K.W."/>
            <person name="Muzny D.M."/>
            <person name="Rogers J.R."/>
            <person name="Gibbs R.G."/>
        </authorList>
    </citation>
    <scope>NUCLEOTIDE SEQUENCE [LARGE SCALE GENOMIC DNA]</scope>
</reference>
<keyword evidence="3" id="KW-0810">Translation regulation</keyword>
<dbReference type="Proteomes" id="UP000028761">
    <property type="component" value="Chromosome 19"/>
</dbReference>
<feature type="region of interest" description="Disordered" evidence="4">
    <location>
        <begin position="150"/>
        <end position="169"/>
    </location>
</feature>
<dbReference type="PANTHER" id="PTHR23254">
    <property type="entry name" value="EIF4G DOMAIN PROTEIN"/>
    <property type="match status" value="1"/>
</dbReference>
<feature type="compositionally biased region" description="Low complexity" evidence="4">
    <location>
        <begin position="1"/>
        <end position="18"/>
    </location>
</feature>
<proteinExistence type="predicted"/>
<dbReference type="PANTHER" id="PTHR23254:SF16">
    <property type="entry name" value="CBP80_20-DEPENDENT TRANSLATION INITIATION FACTOR"/>
    <property type="match status" value="1"/>
</dbReference>
<dbReference type="SUPFAM" id="SSF48371">
    <property type="entry name" value="ARM repeat"/>
    <property type="match status" value="1"/>
</dbReference>
<name>A0A8I5R8T7_PAPAN</name>
<evidence type="ECO:0000259" key="5">
    <source>
        <dbReference type="SMART" id="SM00543"/>
    </source>
</evidence>
<feature type="domain" description="MIF4G" evidence="5">
    <location>
        <begin position="392"/>
        <end position="575"/>
    </location>
</feature>
<keyword evidence="2" id="KW-0963">Cytoplasm</keyword>
<feature type="region of interest" description="Disordered" evidence="4">
    <location>
        <begin position="196"/>
        <end position="354"/>
    </location>
</feature>
<feature type="compositionally biased region" description="Basic and acidic residues" evidence="4">
    <location>
        <begin position="274"/>
        <end position="288"/>
    </location>
</feature>
<dbReference type="Ensembl" id="ENSPANT00000081152.1">
    <property type="protein sequence ID" value="ENSPANP00000057092.1"/>
    <property type="gene ID" value="ENSPANG00000017087.4"/>
</dbReference>
<evidence type="ECO:0000256" key="3">
    <source>
        <dbReference type="ARBA" id="ARBA00022845"/>
    </source>
</evidence>
<evidence type="ECO:0000256" key="1">
    <source>
        <dbReference type="ARBA" id="ARBA00004496"/>
    </source>
</evidence>
<feature type="compositionally biased region" description="Basic and acidic residues" evidence="4">
    <location>
        <begin position="337"/>
        <end position="354"/>
    </location>
</feature>
<evidence type="ECO:0000256" key="2">
    <source>
        <dbReference type="ARBA" id="ARBA00022490"/>
    </source>
</evidence>
<evidence type="ECO:0000313" key="6">
    <source>
        <dbReference type="Ensembl" id="ENSPANP00000057092.1"/>
    </source>
</evidence>
<feature type="region of interest" description="Disordered" evidence="4">
    <location>
        <begin position="43"/>
        <end position="108"/>
    </location>
</feature>
<feature type="compositionally biased region" description="Basic and acidic residues" evidence="4">
    <location>
        <begin position="155"/>
        <end position="168"/>
    </location>
</feature>